<keyword evidence="2" id="KW-1185">Reference proteome</keyword>
<dbReference type="Gene3D" id="1.10.10.1130">
    <property type="entry name" value="Uncharacterised protein PF10982, DUF2789"/>
    <property type="match status" value="1"/>
</dbReference>
<sequence length="91" mass="9693">MDTMNPPTFSALFAQLGLPDDDAGIANFIREHAPLDSAILLPDAPFWSPAQARMLREGLGADAEWAPVIDQLNVSLRANDGEATPAPSHIA</sequence>
<dbReference type="KEGG" id="aant:HUK68_07185"/>
<accession>A0A6N1X475</accession>
<gene>
    <name evidence="1" type="ORF">HUK68_07185</name>
</gene>
<evidence type="ECO:0000313" key="1">
    <source>
        <dbReference type="EMBL" id="QKV52696.1"/>
    </source>
</evidence>
<dbReference type="Pfam" id="PF10982">
    <property type="entry name" value="DUF2789"/>
    <property type="match status" value="1"/>
</dbReference>
<dbReference type="InterPro" id="IPR038086">
    <property type="entry name" value="DUF2789_sf"/>
</dbReference>
<name>A0A6N1X475_9BURK</name>
<evidence type="ECO:0000313" key="2">
    <source>
        <dbReference type="Proteomes" id="UP000509579"/>
    </source>
</evidence>
<dbReference type="Proteomes" id="UP000509579">
    <property type="component" value="Chromosome"/>
</dbReference>
<dbReference type="EMBL" id="CP054840">
    <property type="protein sequence ID" value="QKV52696.1"/>
    <property type="molecule type" value="Genomic_DNA"/>
</dbReference>
<proteinExistence type="predicted"/>
<protein>
    <submittedName>
        <fullName evidence="1">DUF2789 domain-containing protein</fullName>
    </submittedName>
</protein>
<dbReference type="InterPro" id="IPR021250">
    <property type="entry name" value="DUF2789"/>
</dbReference>
<organism evidence="1 2">
    <name type="scientific">Comamonas antarctica</name>
    <dbReference type="NCBI Taxonomy" id="2743470"/>
    <lineage>
        <taxon>Bacteria</taxon>
        <taxon>Pseudomonadati</taxon>
        <taxon>Pseudomonadota</taxon>
        <taxon>Betaproteobacteria</taxon>
        <taxon>Burkholderiales</taxon>
        <taxon>Comamonadaceae</taxon>
        <taxon>Comamonas</taxon>
    </lineage>
</organism>
<reference evidence="1 2" key="1">
    <citation type="submission" date="2020-06" db="EMBL/GenBank/DDBJ databases">
        <title>Acidovorax antarctica sp. nov., isolated from Corinth ice sheet soil, Antarctic Fields Peninsula.</title>
        <authorList>
            <person name="Xu Q."/>
            <person name="Peng F."/>
        </authorList>
    </citation>
    <scope>NUCLEOTIDE SEQUENCE [LARGE SCALE GENOMIC DNA]</scope>
    <source>
        <strain evidence="1 2">16-35-5</strain>
    </source>
</reference>
<dbReference type="AlphaFoldDB" id="A0A6N1X475"/>